<evidence type="ECO:0000313" key="1">
    <source>
        <dbReference type="EMBL" id="MDK9497005.1"/>
    </source>
</evidence>
<proteinExistence type="predicted"/>
<keyword evidence="2" id="KW-1185">Reference proteome</keyword>
<organism evidence="1 2">
    <name type="scientific">Streptomyces katrae</name>
    <dbReference type="NCBI Taxonomy" id="68223"/>
    <lineage>
        <taxon>Bacteria</taxon>
        <taxon>Bacillati</taxon>
        <taxon>Actinomycetota</taxon>
        <taxon>Actinomycetes</taxon>
        <taxon>Kitasatosporales</taxon>
        <taxon>Streptomycetaceae</taxon>
        <taxon>Streptomyces</taxon>
    </lineage>
</organism>
<gene>
    <name evidence="1" type="ORF">QEZ40_001650</name>
</gene>
<protein>
    <submittedName>
        <fullName evidence="1">Uncharacterized protein</fullName>
    </submittedName>
</protein>
<dbReference type="EMBL" id="JASITI010000016">
    <property type="protein sequence ID" value="MDK9497005.1"/>
    <property type="molecule type" value="Genomic_DNA"/>
</dbReference>
<evidence type="ECO:0000313" key="2">
    <source>
        <dbReference type="Proteomes" id="UP001223390"/>
    </source>
</evidence>
<name>A0ABT7GTR0_9ACTN</name>
<accession>A0ABT7GTR0</accession>
<comment type="caution">
    <text evidence="1">The sequence shown here is derived from an EMBL/GenBank/DDBJ whole genome shotgun (WGS) entry which is preliminary data.</text>
</comment>
<dbReference type="RefSeq" id="WP_285342819.1">
    <property type="nucleotide sequence ID" value="NZ_JASITI010000016.1"/>
</dbReference>
<sequence>MRLIPVHPAPVPCHTRFDEAPSSRVVAEIEPSPELLHRALAGWERFLVTFEAASGE</sequence>
<reference evidence="1 2" key="1">
    <citation type="submission" date="2023-05" db="EMBL/GenBank/DDBJ databases">
        <title>Sequencing and Assembly of Streptomyces sp. NP73.</title>
        <authorList>
            <person name="Konwar A.N."/>
            <person name="Saikia K."/>
            <person name="Thakur D."/>
        </authorList>
    </citation>
    <scope>NUCLEOTIDE SEQUENCE [LARGE SCALE GENOMIC DNA]</scope>
    <source>
        <strain evidence="1 2">NP73</strain>
    </source>
</reference>
<dbReference type="Proteomes" id="UP001223390">
    <property type="component" value="Unassembled WGS sequence"/>
</dbReference>